<comment type="PTM">
    <text evidence="1">Cleaved by the viral protease during virion maturation. May cause the middle segment to be shed from the capsid.</text>
</comment>
<dbReference type="Gene3D" id="6.10.250.1460">
    <property type="match status" value="1"/>
</dbReference>
<accession>A0AAU6S547</accession>
<dbReference type="InterPro" id="IPR000646">
    <property type="entry name" value="Adeno_PVIII"/>
</dbReference>
<keyword evidence="1" id="KW-0426">Late protein</keyword>
<reference evidence="2" key="2">
    <citation type="submission" date="2024-02" db="EMBL/GenBank/DDBJ databases">
        <authorList>
            <person name="Buigues J."/>
            <person name="Vinals A."/>
            <person name="Martinez-Recio R."/>
            <person name="S Monros J."/>
            <person name="Sanjuan R."/>
            <person name="Cuevas J.M."/>
        </authorList>
    </citation>
    <scope>NUCLEOTIDE SEQUENCE</scope>
    <source>
        <strain evidence="2">MAVG44</strain>
    </source>
</reference>
<feature type="peptide" id="PRO_5043064038" description="Hexon-linking protein-N" evidence="1">
    <location>
        <begin position="1"/>
        <end position="111"/>
    </location>
</feature>
<keyword evidence="1" id="KW-0946">Virion</keyword>
<name>A0AAU6S547_9ADEN</name>
<comment type="subcellular location">
    <molecule>Hexon-linking protein-C</molecule>
    <subcellularLocation>
        <location evidence="1">Virion</location>
    </subcellularLocation>
    <text evidence="1">Located on the inner side of the capsid shell. Present in 120 copies per virion.</text>
</comment>
<evidence type="ECO:0000313" key="2">
    <source>
        <dbReference type="EMBL" id="WZK92841.1"/>
    </source>
</evidence>
<feature type="site" description="Cleavage; by viral protease" evidence="1">
    <location>
        <begin position="158"/>
        <end position="159"/>
    </location>
</feature>
<dbReference type="GO" id="GO:0031423">
    <property type="term" value="F:hexon binding"/>
    <property type="evidence" value="ECO:0007669"/>
    <property type="project" value="InterPro"/>
</dbReference>
<keyword evidence="1" id="KW-0167">Capsid protein</keyword>
<sequence length="229" mass="24491">MSKVIPTPYMWSYQPQSGHAAGASQDYSTRMNWLSAGPSMISRVNGVRALRNDILIRQAAITETPRWIANPPTWPASLLPQNGGPPKVIELPRNESLEVGMTNSGAQLAGGGRVYGPGPSHWGGIRHRALRGSGITLSEDQVSARHLRPDGIFQIAGGGLSSFDPTRQFLTLQASSTQPRSGGIGSVQFVNEFVPSVYLNPFSGPPGTYPDAFIPNYDVVTNSVDGYSG</sequence>
<keyword evidence="1" id="KW-0597">Phosphoprotein</keyword>
<organism evidence="2">
    <name type="scientific">Pipistrellus pipistrellus adenovirus</name>
    <dbReference type="NCBI Taxonomy" id="3140007"/>
    <lineage>
        <taxon>Viruses</taxon>
        <taxon>Varidnaviria</taxon>
        <taxon>Bamfordvirae</taxon>
        <taxon>Preplasmiviricota</taxon>
        <taxon>Polisuviricotina</taxon>
        <taxon>Pharingeaviricetes</taxon>
        <taxon>Rowavirales</taxon>
        <taxon>Adenoviridae</taxon>
    </lineage>
</organism>
<comment type="induction">
    <text evidence="1">Expressed in the late phase of the viral replicative cycle.</text>
</comment>
<comment type="miscellaneous">
    <text evidence="1">All late proteins expressed from the major late promoter are produced by alternative splicing and alternative polyadenylation of the same gene giving rise to non-overlapping ORFs. A leader sequence is present in the N-terminus of all these mRNAs and is recognized by the viral shutoff protein to provide expression although conventional translation via ribosome scanning from the cap has been shut off in the host cell.</text>
</comment>
<dbReference type="GO" id="GO:0019028">
    <property type="term" value="C:viral capsid"/>
    <property type="evidence" value="ECO:0007669"/>
    <property type="project" value="UniProtKB-UniRule"/>
</dbReference>
<feature type="site" description="Cleavage; by viral protease" evidence="1">
    <location>
        <begin position="111"/>
        <end position="112"/>
    </location>
</feature>
<comment type="caution">
    <text evidence="1">Lacks conserved residue(s) required for the propagation of feature annotation.</text>
</comment>
<protein>
    <recommendedName>
        <fullName evidence="1">Pre-hexon-linking protein VIII</fullName>
    </recommendedName>
    <alternativeName>
        <fullName evidence="1">Pre-protein VIII</fullName>
        <shortName evidence="1">pVIII</shortName>
    </alternativeName>
    <component>
        <recommendedName>
            <fullName evidence="1">Hexon-linking protein-N</fullName>
        </recommendedName>
        <alternativeName>
            <fullName evidence="1">12.1 kDa protein VIII</fullName>
        </alternativeName>
        <alternativeName>
            <fullName evidence="1">Protein VIII-N</fullName>
        </alternativeName>
    </component>
    <component>
        <recommendedName>
            <fullName evidence="1">Hexon-linking protein-C</fullName>
        </recommendedName>
        <alternativeName>
            <fullName evidence="1">7.6 kDa protein VIII</fullName>
        </alternativeName>
        <alternativeName>
            <fullName evidence="1">Protein VIII-C</fullName>
        </alternativeName>
    </component>
</protein>
<gene>
    <name evidence="1" type="primary">L4</name>
</gene>
<dbReference type="HAMAP" id="MF_04049">
    <property type="entry name" value="ADV_CAP8"/>
    <property type="match status" value="1"/>
</dbReference>
<dbReference type="EMBL" id="PP410068">
    <property type="protein sequence ID" value="WZK92841.1"/>
    <property type="molecule type" value="Genomic_DNA"/>
</dbReference>
<feature type="modified residue" description="Phosphothreonine; by host" evidence="1">
    <location>
        <position position="64"/>
    </location>
</feature>
<evidence type="ECO:0000256" key="1">
    <source>
        <dbReference type="HAMAP-Rule" id="MF_04049"/>
    </source>
</evidence>
<comment type="function">
    <text evidence="1">Hexon-linking protein-N: Structural component of the virion that acts as a cement protein on the capsid interior and which glue the peripentonal hexons and group-of-nine hexons together.</text>
</comment>
<comment type="subcellular location">
    <molecule>Pre-hexon-linking protein VIII</molecule>
    <subcellularLocation>
        <location evidence="1">Host nucleus</location>
    </subcellularLocation>
</comment>
<comment type="function">
    <text evidence="1">Hexon-linking protein-C: Structural component of the virion that acts as a cement protein on the capsid interior and which glue the peripentonal hexons and group-of-nine hexons together.</text>
</comment>
<dbReference type="GO" id="GO:0042025">
    <property type="term" value="C:host cell nucleus"/>
    <property type="evidence" value="ECO:0007669"/>
    <property type="project" value="UniProtKB-SubCell"/>
</dbReference>
<feature type="modified residue" description="Phosphoserine; by host" evidence="1">
    <location>
        <position position="175"/>
    </location>
</feature>
<comment type="subunit">
    <text evidence="1">Interacts with the peripentonal hexons as well as the hexons in the facets. Part of a complex composed of the core-capsid bridging protein, the endosome lysis protein VI and the hexon-linking protein VIII; these interactions bridge the virus core to the capsid.</text>
</comment>
<feature type="peptide" id="PRO_5043064037" description="Hexon-linking protein-C" evidence="1">
    <location>
        <begin position="159"/>
        <end position="229"/>
    </location>
</feature>
<keyword evidence="1" id="KW-1048">Host nucleus</keyword>
<comment type="subcellular location">
    <molecule>Hexon-linking protein-N</molecule>
    <subcellularLocation>
        <location evidence="1">Virion</location>
    </subcellularLocation>
    <text evidence="1">Located on the inner side of the capsid shell. Present in 120 copies per virion.</text>
</comment>
<reference evidence="2" key="1">
    <citation type="journal article" date="2024" name="Microbiol. Spectr.">
        <title>Full-genome sequencing of dozens of new DNA viruses found in Spanish bat feces.</title>
        <authorList>
            <person name="Buigues J."/>
            <person name="Vinals A."/>
            <person name="Martinez-Recio R."/>
            <person name="Monros J.S."/>
            <person name="Sanjuan R."/>
            <person name="Cuevas J.M."/>
        </authorList>
    </citation>
    <scope>NUCLEOTIDE SEQUENCE</scope>
    <source>
        <strain evidence="2">MAVG44</strain>
    </source>
</reference>
<comment type="similarity">
    <text evidence="1">Belongs to the adenoviridae hexon-linking protein family.</text>
</comment>
<proteinExistence type="evidence at transcript level"/>
<feature type="chain" id="PRO_5043064036" description="Pre-hexon-linking protein VIII" evidence="1">
    <location>
        <begin position="1"/>
        <end position="229"/>
    </location>
</feature>
<dbReference type="Pfam" id="PF01310">
    <property type="entry name" value="Adeno_PVIII"/>
    <property type="match status" value="1"/>
</dbReference>